<organism evidence="2 3">
    <name type="scientific">Acaulospora morrowiae</name>
    <dbReference type="NCBI Taxonomy" id="94023"/>
    <lineage>
        <taxon>Eukaryota</taxon>
        <taxon>Fungi</taxon>
        <taxon>Fungi incertae sedis</taxon>
        <taxon>Mucoromycota</taxon>
        <taxon>Glomeromycotina</taxon>
        <taxon>Glomeromycetes</taxon>
        <taxon>Diversisporales</taxon>
        <taxon>Acaulosporaceae</taxon>
        <taxon>Acaulospora</taxon>
    </lineage>
</organism>
<dbReference type="AlphaFoldDB" id="A0A9N9ICS5"/>
<feature type="non-terminal residue" evidence="2">
    <location>
        <position position="630"/>
    </location>
</feature>
<accession>A0A9N9ICS5</accession>
<evidence type="ECO:0000313" key="2">
    <source>
        <dbReference type="EMBL" id="CAG8731463.1"/>
    </source>
</evidence>
<dbReference type="EMBL" id="CAJVPV010026382">
    <property type="protein sequence ID" value="CAG8731463.1"/>
    <property type="molecule type" value="Genomic_DNA"/>
</dbReference>
<name>A0A9N9ICS5_9GLOM</name>
<protein>
    <submittedName>
        <fullName evidence="2">816_t:CDS:1</fullName>
    </submittedName>
</protein>
<proteinExistence type="predicted"/>
<gene>
    <name evidence="2" type="ORF">AMORRO_LOCUS14052</name>
</gene>
<dbReference type="SUPFAM" id="SSF54277">
    <property type="entry name" value="CAD &amp; PB1 domains"/>
    <property type="match status" value="1"/>
</dbReference>
<dbReference type="Proteomes" id="UP000789342">
    <property type="component" value="Unassembled WGS sequence"/>
</dbReference>
<feature type="region of interest" description="Disordered" evidence="1">
    <location>
        <begin position="20"/>
        <end position="49"/>
    </location>
</feature>
<dbReference type="OrthoDB" id="2427459at2759"/>
<evidence type="ECO:0000313" key="3">
    <source>
        <dbReference type="Proteomes" id="UP000789342"/>
    </source>
</evidence>
<sequence length="630" mass="74506">ESDLIGLMDDDSKNAAYYFLPTPPQTPMFEDRRESESQNGDPSNVREHHQSMLREIKFDDDLSRYHETPPSQQSSFQRNAYLKQQKNFPSSRQRPYANDNQNEYNFQKGPFKQPLYHPKYRNQCSQNLSQQEFLSSSNFQIRPSSQFISYNFQNKYTQRMSFPTFLSPRNKSLHSYQIFHPRGQQPSVEQQSHRQIIFPEPECQPRVTYQQRNPNIQRIARQSKFPTICEQHSWHSSKSQPHHDKQPFQIVNMGETRIQNKLELDDDPSYPSSYIRGWQTEYPCAQVHLVKIQFGDYSEYNIDKKIENTGISNNDHCNLEVDDSSDSAGDSKEDYLAQVVRIQRDRGENTNRIEISDRRYGPPKFRYRYMEESIQLCLLQNTQIWVPLKSLKSIEKRDKRVFKFELKDDLVARERVKEKITCHFDFYYPTHKRTLISESIKGAQCVTMITHKGVVEKELDIIGLHIDYIIKMLNADNQYDSIFLRWRAADWGSRAQDWYSLSPTEKHKEEVHEVKEWIIKCHVDDSTRIFRFEASTNFRTVKETIRGACQLPLTPKFEYKDDAGKFTIISGEDDFLRCFTNKNMLVKLRNLQLHKVDNVKLLDDWSSIATYIYLRKSTRLGIKVNDARIP</sequence>
<dbReference type="Gene3D" id="3.10.20.90">
    <property type="entry name" value="Phosphatidylinositol 3-kinase Catalytic Subunit, Chain A, domain 1"/>
    <property type="match status" value="1"/>
</dbReference>
<reference evidence="2" key="1">
    <citation type="submission" date="2021-06" db="EMBL/GenBank/DDBJ databases">
        <authorList>
            <person name="Kallberg Y."/>
            <person name="Tangrot J."/>
            <person name="Rosling A."/>
        </authorList>
    </citation>
    <scope>NUCLEOTIDE SEQUENCE</scope>
    <source>
        <strain evidence="2">CL551</strain>
    </source>
</reference>
<feature type="non-terminal residue" evidence="2">
    <location>
        <position position="1"/>
    </location>
</feature>
<keyword evidence="3" id="KW-1185">Reference proteome</keyword>
<evidence type="ECO:0000256" key="1">
    <source>
        <dbReference type="SAM" id="MobiDB-lite"/>
    </source>
</evidence>
<comment type="caution">
    <text evidence="2">The sequence shown here is derived from an EMBL/GenBank/DDBJ whole genome shotgun (WGS) entry which is preliminary data.</text>
</comment>